<keyword evidence="3" id="KW-1185">Reference proteome</keyword>
<reference evidence="2 3" key="1">
    <citation type="submission" date="2021-06" db="EMBL/GenBank/DDBJ databases">
        <authorList>
            <person name="Palmer J.M."/>
        </authorList>
    </citation>
    <scope>NUCLEOTIDE SEQUENCE [LARGE SCALE GENOMIC DNA]</scope>
    <source>
        <strain evidence="2 3">AS_MEX2019</strain>
        <tissue evidence="2">Muscle</tissue>
    </source>
</reference>
<evidence type="ECO:0000313" key="2">
    <source>
        <dbReference type="EMBL" id="MEQ2315495.1"/>
    </source>
</evidence>
<sequence>MILFMVHFHLCSAVSVRCSLGLIVSLYYCLVPAMFSVHSCHSLLMSFIQSTCTIPISLLHVHAHIYTVYPFTLCGNILCYGKLGCQAFPCPRLFATPVHLSCLPLLPPA</sequence>
<dbReference type="EMBL" id="JAHRIP010086723">
    <property type="protein sequence ID" value="MEQ2315495.1"/>
    <property type="molecule type" value="Genomic_DNA"/>
</dbReference>
<keyword evidence="1" id="KW-1133">Transmembrane helix</keyword>
<evidence type="ECO:0000256" key="1">
    <source>
        <dbReference type="SAM" id="Phobius"/>
    </source>
</evidence>
<keyword evidence="1" id="KW-0812">Transmembrane</keyword>
<proteinExistence type="predicted"/>
<protein>
    <recommendedName>
        <fullName evidence="4">Secreted protein</fullName>
    </recommendedName>
</protein>
<evidence type="ECO:0008006" key="4">
    <source>
        <dbReference type="Google" id="ProtNLM"/>
    </source>
</evidence>
<feature type="transmembrane region" description="Helical" evidence="1">
    <location>
        <begin position="6"/>
        <end position="31"/>
    </location>
</feature>
<comment type="caution">
    <text evidence="2">The sequence shown here is derived from an EMBL/GenBank/DDBJ whole genome shotgun (WGS) entry which is preliminary data.</text>
</comment>
<name>A0ABV1ABB8_9TELE</name>
<organism evidence="2 3">
    <name type="scientific">Ameca splendens</name>
    <dbReference type="NCBI Taxonomy" id="208324"/>
    <lineage>
        <taxon>Eukaryota</taxon>
        <taxon>Metazoa</taxon>
        <taxon>Chordata</taxon>
        <taxon>Craniata</taxon>
        <taxon>Vertebrata</taxon>
        <taxon>Euteleostomi</taxon>
        <taxon>Actinopterygii</taxon>
        <taxon>Neopterygii</taxon>
        <taxon>Teleostei</taxon>
        <taxon>Neoteleostei</taxon>
        <taxon>Acanthomorphata</taxon>
        <taxon>Ovalentaria</taxon>
        <taxon>Atherinomorphae</taxon>
        <taxon>Cyprinodontiformes</taxon>
        <taxon>Goodeidae</taxon>
        <taxon>Ameca</taxon>
    </lineage>
</organism>
<evidence type="ECO:0000313" key="3">
    <source>
        <dbReference type="Proteomes" id="UP001469553"/>
    </source>
</evidence>
<gene>
    <name evidence="2" type="ORF">AMECASPLE_022980</name>
</gene>
<accession>A0ABV1ABB8</accession>
<keyword evidence="1" id="KW-0472">Membrane</keyword>
<dbReference type="Proteomes" id="UP001469553">
    <property type="component" value="Unassembled WGS sequence"/>
</dbReference>